<dbReference type="EMBL" id="JABANM010001458">
    <property type="protein sequence ID" value="KAF4754260.1"/>
    <property type="molecule type" value="Genomic_DNA"/>
</dbReference>
<organism evidence="2 3">
    <name type="scientific">Perkinsus olseni</name>
    <name type="common">Perkinsus atlanticus</name>
    <dbReference type="NCBI Taxonomy" id="32597"/>
    <lineage>
        <taxon>Eukaryota</taxon>
        <taxon>Sar</taxon>
        <taxon>Alveolata</taxon>
        <taxon>Perkinsozoa</taxon>
        <taxon>Perkinsea</taxon>
        <taxon>Perkinsida</taxon>
        <taxon>Perkinsidae</taxon>
        <taxon>Perkinsus</taxon>
    </lineage>
</organism>
<accession>A0A7J6UAP7</accession>
<dbReference type="InterPro" id="IPR023267">
    <property type="entry name" value="RCMT"/>
</dbReference>
<evidence type="ECO:0000256" key="1">
    <source>
        <dbReference type="SAM" id="MobiDB-lite"/>
    </source>
</evidence>
<dbReference type="SUPFAM" id="SSF53335">
    <property type="entry name" value="S-adenosyl-L-methionine-dependent methyltransferases"/>
    <property type="match status" value="1"/>
</dbReference>
<dbReference type="GO" id="GO:0001510">
    <property type="term" value="P:RNA methylation"/>
    <property type="evidence" value="ECO:0007669"/>
    <property type="project" value="InterPro"/>
</dbReference>
<dbReference type="PANTHER" id="PTHR22808">
    <property type="entry name" value="NCL1 YEAST -RELATED NOL1/NOP2/FMU SUN DOMAIN-CONTAINING"/>
    <property type="match status" value="1"/>
</dbReference>
<evidence type="ECO:0000313" key="3">
    <source>
        <dbReference type="Proteomes" id="UP000574390"/>
    </source>
</evidence>
<dbReference type="Gene3D" id="3.40.50.150">
    <property type="entry name" value="Vaccinia Virus protein VP39"/>
    <property type="match status" value="1"/>
</dbReference>
<sequence length="175" mass="19620">MTARSKHPRSKHRRKGRRSVETTAEPVGKRFGDIVTEGVQRWEAFYRACGLKMDNGDGEWEDLINHLRAPLPISFRVRKDSRCEPPKSIFEDVTLARNGRWIPPARQFKWCGGYQLGCDPRTAKEAYPELDAWLKQNHGGIGGGARRQEVASMVPVSVLGIEPAHDVLDMCAAPG</sequence>
<dbReference type="GO" id="GO:0008173">
    <property type="term" value="F:RNA methyltransferase activity"/>
    <property type="evidence" value="ECO:0007669"/>
    <property type="project" value="InterPro"/>
</dbReference>
<feature type="compositionally biased region" description="Basic residues" evidence="1">
    <location>
        <begin position="1"/>
        <end position="17"/>
    </location>
</feature>
<reference evidence="2 3" key="1">
    <citation type="submission" date="2020-04" db="EMBL/GenBank/DDBJ databases">
        <title>Perkinsus olseni comparative genomics.</title>
        <authorList>
            <person name="Bogema D.R."/>
        </authorList>
    </citation>
    <scope>NUCLEOTIDE SEQUENCE [LARGE SCALE GENOMIC DNA]</scope>
    <source>
        <strain evidence="2">ATCC PRA-205</strain>
    </source>
</reference>
<name>A0A7J6UAP7_PEROL</name>
<protein>
    <recommendedName>
        <fullName evidence="4">SAM-dependent MTase RsmB/NOP-type domain-containing protein</fullName>
    </recommendedName>
</protein>
<evidence type="ECO:0008006" key="4">
    <source>
        <dbReference type="Google" id="ProtNLM"/>
    </source>
</evidence>
<evidence type="ECO:0000313" key="2">
    <source>
        <dbReference type="EMBL" id="KAF4754260.1"/>
    </source>
</evidence>
<dbReference type="InterPro" id="IPR029063">
    <property type="entry name" value="SAM-dependent_MTases_sf"/>
</dbReference>
<comment type="caution">
    <text evidence="2">The sequence shown here is derived from an EMBL/GenBank/DDBJ whole genome shotgun (WGS) entry which is preliminary data.</text>
</comment>
<gene>
    <name evidence="2" type="ORF">FOZ62_027261</name>
</gene>
<dbReference type="Proteomes" id="UP000574390">
    <property type="component" value="Unassembled WGS sequence"/>
</dbReference>
<dbReference type="AlphaFoldDB" id="A0A7J6UAP7"/>
<feature type="region of interest" description="Disordered" evidence="1">
    <location>
        <begin position="1"/>
        <end position="26"/>
    </location>
</feature>
<feature type="non-terminal residue" evidence="2">
    <location>
        <position position="175"/>
    </location>
</feature>
<proteinExistence type="predicted"/>